<dbReference type="OrthoDB" id="79778at2759"/>
<feature type="region of interest" description="Disordered" evidence="1">
    <location>
        <begin position="209"/>
        <end position="236"/>
    </location>
</feature>
<reference evidence="2 3" key="1">
    <citation type="journal article" date="2014" name="Genome Biol. Evol.">
        <title>The secreted proteins of Achlya hypogyna and Thraustotheca clavata identify the ancestral oomycete secretome and reveal gene acquisitions by horizontal gene transfer.</title>
        <authorList>
            <person name="Misner I."/>
            <person name="Blouin N."/>
            <person name="Leonard G."/>
            <person name="Richards T.A."/>
            <person name="Lane C.E."/>
        </authorList>
    </citation>
    <scope>NUCLEOTIDE SEQUENCE [LARGE SCALE GENOMIC DNA]</scope>
    <source>
        <strain evidence="2 3">ATCC 48635</strain>
    </source>
</reference>
<protein>
    <submittedName>
        <fullName evidence="2">Uncharacterized protein</fullName>
    </submittedName>
</protein>
<accession>A0A1V9ZKW3</accession>
<dbReference type="AlphaFoldDB" id="A0A1V9ZKW3"/>
<comment type="caution">
    <text evidence="2">The sequence shown here is derived from an EMBL/GenBank/DDBJ whole genome shotgun (WGS) entry which is preliminary data.</text>
</comment>
<proteinExistence type="predicted"/>
<evidence type="ECO:0000256" key="1">
    <source>
        <dbReference type="SAM" id="MobiDB-lite"/>
    </source>
</evidence>
<evidence type="ECO:0000313" key="2">
    <source>
        <dbReference type="EMBL" id="OQR98607.1"/>
    </source>
</evidence>
<name>A0A1V9ZKW3_ACHHY</name>
<sequence>MDDLRLQGRPYLRPSKAHQRTAPTHALKKSAMKSPAKRRRGHEGPTPSKPIRPLEGIEGFASPRRVTFSPYVARTPKRHRIDKAMDEEDDATEEEAEEVAATIRKQRRMRMRFVQVRRPSVGCRLTAWLRKWWSHKGTYKPLYSLEDEPPAHEPLTPLPNFSDEDRAYNFHLDQLLEAKQPALVAPVDDPLELDIPSRGAFAKLADAVQPKTQAAPTNGPLAVELPGLRRARRRTP</sequence>
<evidence type="ECO:0000313" key="3">
    <source>
        <dbReference type="Proteomes" id="UP000243579"/>
    </source>
</evidence>
<gene>
    <name evidence="2" type="ORF">ACHHYP_08353</name>
</gene>
<dbReference type="Proteomes" id="UP000243579">
    <property type="component" value="Unassembled WGS sequence"/>
</dbReference>
<feature type="region of interest" description="Disordered" evidence="1">
    <location>
        <begin position="1"/>
        <end position="59"/>
    </location>
</feature>
<keyword evidence="3" id="KW-1185">Reference proteome</keyword>
<organism evidence="2 3">
    <name type="scientific">Achlya hypogyna</name>
    <name type="common">Oomycete</name>
    <name type="synonym">Protoachlya hypogyna</name>
    <dbReference type="NCBI Taxonomy" id="1202772"/>
    <lineage>
        <taxon>Eukaryota</taxon>
        <taxon>Sar</taxon>
        <taxon>Stramenopiles</taxon>
        <taxon>Oomycota</taxon>
        <taxon>Saprolegniomycetes</taxon>
        <taxon>Saprolegniales</taxon>
        <taxon>Achlyaceae</taxon>
        <taxon>Achlya</taxon>
    </lineage>
</organism>
<feature type="compositionally biased region" description="Basic residues" evidence="1">
    <location>
        <begin position="26"/>
        <end position="41"/>
    </location>
</feature>
<dbReference type="EMBL" id="JNBR01000082">
    <property type="protein sequence ID" value="OQR98607.1"/>
    <property type="molecule type" value="Genomic_DNA"/>
</dbReference>